<proteinExistence type="predicted"/>
<keyword evidence="1" id="KW-1133">Transmembrane helix</keyword>
<evidence type="ECO:0000256" key="1">
    <source>
        <dbReference type="SAM" id="Phobius"/>
    </source>
</evidence>
<feature type="transmembrane region" description="Helical" evidence="1">
    <location>
        <begin position="6"/>
        <end position="24"/>
    </location>
</feature>
<dbReference type="Proteomes" id="UP000887572">
    <property type="component" value="Unplaced"/>
</dbReference>
<keyword evidence="1" id="KW-0472">Membrane</keyword>
<reference evidence="3" key="1">
    <citation type="submission" date="2022-11" db="UniProtKB">
        <authorList>
            <consortium name="WormBaseParasite"/>
        </authorList>
    </citation>
    <scope>IDENTIFICATION</scope>
</reference>
<name>A0A914GRW5_GLORO</name>
<protein>
    <submittedName>
        <fullName evidence="3">Vomeronasal type-1 receptor</fullName>
    </submittedName>
</protein>
<keyword evidence="2" id="KW-1185">Reference proteome</keyword>
<dbReference type="AlphaFoldDB" id="A0A914GRW5"/>
<evidence type="ECO:0000313" key="3">
    <source>
        <dbReference type="WBParaSite" id="Gr19_v10_g10192.t1"/>
    </source>
</evidence>
<accession>A0A914GRW5</accession>
<feature type="transmembrane region" description="Helical" evidence="1">
    <location>
        <begin position="177"/>
        <end position="198"/>
    </location>
</feature>
<feature type="transmembrane region" description="Helical" evidence="1">
    <location>
        <begin position="137"/>
        <end position="156"/>
    </location>
</feature>
<evidence type="ECO:0000313" key="2">
    <source>
        <dbReference type="Proteomes" id="UP000887572"/>
    </source>
</evidence>
<feature type="transmembrane region" description="Helical" evidence="1">
    <location>
        <begin position="36"/>
        <end position="57"/>
    </location>
</feature>
<sequence>MITFLLLSELFILICAYPVFKLARERIALYILASKIIPGLLNTLCGILDQSLVAYLLPSSLRNFVLRVFVSNCGVYSLISIRLHIIALAANRVHALFFPFHYSQQTTKRIIFAQCVFMHLLAIALTPFYAYFITYTWTYVIVSTSLYAAIALRLAWLKRYNRMWNAQGNATSDKDSTRITCTCFAIQMLAVFYVSYIAAANTKWFSNFLRCDPFGQVLFYPIQLIIRANYVSDQLLLLLICKEMRVNVVRLLAKMMPFCGRNERATAATVSIASVASSRQMPTTVNVNLKGAAPTLGTQLH</sequence>
<feature type="transmembrane region" description="Helical" evidence="1">
    <location>
        <begin position="69"/>
        <end position="90"/>
    </location>
</feature>
<keyword evidence="1" id="KW-0812">Transmembrane</keyword>
<feature type="transmembrane region" description="Helical" evidence="1">
    <location>
        <begin position="110"/>
        <end position="131"/>
    </location>
</feature>
<organism evidence="2 3">
    <name type="scientific">Globodera rostochiensis</name>
    <name type="common">Golden nematode worm</name>
    <name type="synonym">Heterodera rostochiensis</name>
    <dbReference type="NCBI Taxonomy" id="31243"/>
    <lineage>
        <taxon>Eukaryota</taxon>
        <taxon>Metazoa</taxon>
        <taxon>Ecdysozoa</taxon>
        <taxon>Nematoda</taxon>
        <taxon>Chromadorea</taxon>
        <taxon>Rhabditida</taxon>
        <taxon>Tylenchina</taxon>
        <taxon>Tylenchomorpha</taxon>
        <taxon>Tylenchoidea</taxon>
        <taxon>Heteroderidae</taxon>
        <taxon>Heteroderinae</taxon>
        <taxon>Globodera</taxon>
    </lineage>
</organism>
<dbReference type="WBParaSite" id="Gr19_v10_g10192.t1">
    <property type="protein sequence ID" value="Gr19_v10_g10192.t1"/>
    <property type="gene ID" value="Gr19_v10_g10192"/>
</dbReference>